<comment type="similarity">
    <text evidence="1">Belongs to the outer membrane factor (OMF) (TC 1.B.17) family.</text>
</comment>
<organism evidence="3 4">
    <name type="scientific">Duncaniella dubosii</name>
    <dbReference type="NCBI Taxonomy" id="2518971"/>
    <lineage>
        <taxon>Bacteria</taxon>
        <taxon>Pseudomonadati</taxon>
        <taxon>Bacteroidota</taxon>
        <taxon>Bacteroidia</taxon>
        <taxon>Bacteroidales</taxon>
        <taxon>Muribaculaceae</taxon>
        <taxon>Duncaniella</taxon>
    </lineage>
</organism>
<dbReference type="PANTHER" id="PTHR30203:SF33">
    <property type="entry name" value="BLR4455 PROTEIN"/>
    <property type="match status" value="1"/>
</dbReference>
<evidence type="ECO:0000256" key="1">
    <source>
        <dbReference type="ARBA" id="ARBA00007613"/>
    </source>
</evidence>
<dbReference type="Gene3D" id="1.20.1600.10">
    <property type="entry name" value="Outer membrane efflux proteins (OEP)"/>
    <property type="match status" value="1"/>
</dbReference>
<accession>A0A4P7W132</accession>
<dbReference type="KEGG" id="ddb:E7747_04395"/>
<evidence type="ECO:0000313" key="4">
    <source>
        <dbReference type="Proteomes" id="UP000297149"/>
    </source>
</evidence>
<keyword evidence="4" id="KW-1185">Reference proteome</keyword>
<gene>
    <name evidence="3" type="ORF">E7747_04395</name>
</gene>
<evidence type="ECO:0000313" key="3">
    <source>
        <dbReference type="EMBL" id="QCD41596.1"/>
    </source>
</evidence>
<feature type="chain" id="PRO_5020953397" evidence="2">
    <location>
        <begin position="21"/>
        <end position="461"/>
    </location>
</feature>
<dbReference type="SUPFAM" id="SSF56954">
    <property type="entry name" value="Outer membrane efflux proteins (OEP)"/>
    <property type="match status" value="1"/>
</dbReference>
<dbReference type="PROSITE" id="PS51257">
    <property type="entry name" value="PROKAR_LIPOPROTEIN"/>
    <property type="match status" value="1"/>
</dbReference>
<dbReference type="AlphaFoldDB" id="A0A4P7W132"/>
<dbReference type="Proteomes" id="UP000297149">
    <property type="component" value="Chromosome"/>
</dbReference>
<dbReference type="PANTHER" id="PTHR30203">
    <property type="entry name" value="OUTER MEMBRANE CATION EFFLUX PROTEIN"/>
    <property type="match status" value="1"/>
</dbReference>
<keyword evidence="2" id="KW-0732">Signal</keyword>
<proteinExistence type="inferred from homology"/>
<dbReference type="InterPro" id="IPR003423">
    <property type="entry name" value="OMP_efflux"/>
</dbReference>
<dbReference type="GO" id="GO:0015562">
    <property type="term" value="F:efflux transmembrane transporter activity"/>
    <property type="evidence" value="ECO:0007669"/>
    <property type="project" value="InterPro"/>
</dbReference>
<feature type="signal peptide" evidence="2">
    <location>
        <begin position="1"/>
        <end position="20"/>
    </location>
</feature>
<name>A0A4P7W132_9BACT</name>
<dbReference type="EMBL" id="CP039396">
    <property type="protein sequence ID" value="QCD41596.1"/>
    <property type="molecule type" value="Genomic_DNA"/>
</dbReference>
<evidence type="ECO:0000256" key="2">
    <source>
        <dbReference type="SAM" id="SignalP"/>
    </source>
</evidence>
<sequence length="461" mass="50629">MKIKNFSLVLAASLSVTALSGCGIYKKYDVKDIDSQLVKEYAEALQIQDDSTAFGNLSWRAVFTDPALVDLIQRALDNNKDLRNAKLNVDIAHAQLKGARLSYLPSLAFTPNGAGAKYADNDFSWTYQLPLAVNWEVDIFGKILNTKRGAEMAELQSRAYEQAVRSQIIAGVAQCYYSISALEAQLKLSRETSELWKESVNVMRNLKEAGRLREDAVVQSLAQYYSIEASITDIELSLHEANNTMSLLLNEMPRKWTVSPDASINVPVMNRTAIPMAELAVRPDVRASEMALASAYYSTASARAAFYPSINITANGGFTNLLGGFVKNPGDWFIQLAGSLTAPIFSRGQNIARLEAAKAQQQQALNNFEYTLMSAAADVSDAMTVYEKSVKKQQWLALQVENLGKAVEITNELLLFDGSTTYLEVLTAQKNLLSAQTAQITTNLTAARSIINLYQNLGGGR</sequence>
<dbReference type="Gene3D" id="2.20.200.10">
    <property type="entry name" value="Outer membrane efflux proteins (OEP)"/>
    <property type="match status" value="1"/>
</dbReference>
<dbReference type="InterPro" id="IPR010131">
    <property type="entry name" value="MdtP/NodT-like"/>
</dbReference>
<dbReference type="Pfam" id="PF02321">
    <property type="entry name" value="OEP"/>
    <property type="match status" value="2"/>
</dbReference>
<protein>
    <submittedName>
        <fullName evidence="3">TolC family protein</fullName>
    </submittedName>
</protein>
<dbReference type="RefSeq" id="WP_136414354.1">
    <property type="nucleotide sequence ID" value="NZ_CAXHQF010000063.1"/>
</dbReference>
<reference evidence="4" key="1">
    <citation type="submission" date="2019-02" db="EMBL/GenBank/DDBJ databases">
        <title>Isolation and identification of novel species under the genus Muribaculum.</title>
        <authorList>
            <person name="Miyake S."/>
            <person name="Ding Y."/>
            <person name="Low A."/>
            <person name="Soh M."/>
            <person name="Seedorf H."/>
        </authorList>
    </citation>
    <scope>NUCLEOTIDE SEQUENCE [LARGE SCALE GENOMIC DNA]</scope>
    <source>
        <strain evidence="4">H5</strain>
    </source>
</reference>